<feature type="region of interest" description="Disordered" evidence="1">
    <location>
        <begin position="1"/>
        <end position="34"/>
    </location>
</feature>
<feature type="transmembrane region" description="Helical" evidence="2">
    <location>
        <begin position="226"/>
        <end position="244"/>
    </location>
</feature>
<dbReference type="GO" id="GO:0016020">
    <property type="term" value="C:membrane"/>
    <property type="evidence" value="ECO:0007669"/>
    <property type="project" value="InterPro"/>
</dbReference>
<comment type="caution">
    <text evidence="3">The sequence shown here is derived from an EMBL/GenBank/DDBJ whole genome shotgun (WGS) entry which is preliminary data.</text>
</comment>
<feature type="transmembrane region" description="Helical" evidence="2">
    <location>
        <begin position="299"/>
        <end position="322"/>
    </location>
</feature>
<feature type="compositionally biased region" description="Basic and acidic residues" evidence="1">
    <location>
        <begin position="1"/>
        <end position="10"/>
    </location>
</feature>
<organism evidence="3 4">
    <name type="scientific">Alsobacter metallidurans</name>
    <dbReference type="NCBI Taxonomy" id="340221"/>
    <lineage>
        <taxon>Bacteria</taxon>
        <taxon>Pseudomonadati</taxon>
        <taxon>Pseudomonadota</taxon>
        <taxon>Alphaproteobacteria</taxon>
        <taxon>Hyphomicrobiales</taxon>
        <taxon>Alsobacteraceae</taxon>
        <taxon>Alsobacter</taxon>
    </lineage>
</organism>
<dbReference type="InterPro" id="IPR004513">
    <property type="entry name" value="FtsX"/>
</dbReference>
<keyword evidence="2" id="KW-0472">Membrane</keyword>
<feature type="transmembrane region" description="Helical" evidence="2">
    <location>
        <begin position="193"/>
        <end position="214"/>
    </location>
</feature>
<evidence type="ECO:0000256" key="1">
    <source>
        <dbReference type="SAM" id="MobiDB-lite"/>
    </source>
</evidence>
<keyword evidence="3" id="KW-0131">Cell cycle</keyword>
<keyword evidence="2" id="KW-0812">Transmembrane</keyword>
<name>A0A917IDI2_9HYPH</name>
<dbReference type="Proteomes" id="UP000603912">
    <property type="component" value="Unassembled WGS sequence"/>
</dbReference>
<gene>
    <name evidence="3" type="ORF">GCM10007036_46100</name>
</gene>
<sequence length="330" mass="35028">MTDVDMKDPSPHAPPGLEWEPEAAGEKRERPLGRNQPLVPAASIAGRALVTVIAIMTFLAGLTAGAAQLLSDASADWRSQVSREVTIQVRPGPGRAIEDEVAKAAAAARAAPGVAEVRIYSKQESERLLEPWLGVGLNFDELPVPRLVVLKIAPDARVDFATLRQTLANDVKGASLDDHRVWMERLATMANTFVLLGLGILALVLSATGLAVAFATRGAMDGNRGIVEVLHFVGASDSYIAVEFQRHFLRLGLRGGLIGGAAALGFYLAAGWTAAAWTATPEGTQLEALFGRFALGWRGFLAVVAIALLVAVVTAVVSRLTVRRTLQELS</sequence>
<dbReference type="GO" id="GO:0051301">
    <property type="term" value="P:cell division"/>
    <property type="evidence" value="ECO:0007669"/>
    <property type="project" value="UniProtKB-KW"/>
</dbReference>
<protein>
    <submittedName>
        <fullName evidence="3">Cell division protein FtsX</fullName>
    </submittedName>
</protein>
<evidence type="ECO:0000256" key="2">
    <source>
        <dbReference type="SAM" id="Phobius"/>
    </source>
</evidence>
<dbReference type="EMBL" id="BMES01000003">
    <property type="protein sequence ID" value="GGH33457.1"/>
    <property type="molecule type" value="Genomic_DNA"/>
</dbReference>
<keyword evidence="3" id="KW-0132">Cell division</keyword>
<evidence type="ECO:0000313" key="4">
    <source>
        <dbReference type="Proteomes" id="UP000603912"/>
    </source>
</evidence>
<keyword evidence="4" id="KW-1185">Reference proteome</keyword>
<dbReference type="AlphaFoldDB" id="A0A917IDI2"/>
<accession>A0A917IDI2</accession>
<reference evidence="3" key="2">
    <citation type="submission" date="2020-09" db="EMBL/GenBank/DDBJ databases">
        <authorList>
            <person name="Sun Q."/>
            <person name="Zhou Y."/>
        </authorList>
    </citation>
    <scope>NUCLEOTIDE SEQUENCE</scope>
    <source>
        <strain evidence="3">CGMCC 1.12214</strain>
    </source>
</reference>
<dbReference type="PANTHER" id="PTHR47755">
    <property type="entry name" value="CELL DIVISION PROTEIN FTSX"/>
    <property type="match status" value="1"/>
</dbReference>
<feature type="transmembrane region" description="Helical" evidence="2">
    <location>
        <begin position="256"/>
        <end position="279"/>
    </location>
</feature>
<reference evidence="3" key="1">
    <citation type="journal article" date="2014" name="Int. J. Syst. Evol. Microbiol.">
        <title>Complete genome sequence of Corynebacterium casei LMG S-19264T (=DSM 44701T), isolated from a smear-ripened cheese.</title>
        <authorList>
            <consortium name="US DOE Joint Genome Institute (JGI-PGF)"/>
            <person name="Walter F."/>
            <person name="Albersmeier A."/>
            <person name="Kalinowski J."/>
            <person name="Ruckert C."/>
        </authorList>
    </citation>
    <scope>NUCLEOTIDE SEQUENCE</scope>
    <source>
        <strain evidence="3">CGMCC 1.12214</strain>
    </source>
</reference>
<keyword evidence="2" id="KW-1133">Transmembrane helix</keyword>
<feature type="transmembrane region" description="Helical" evidence="2">
    <location>
        <begin position="44"/>
        <end position="70"/>
    </location>
</feature>
<proteinExistence type="predicted"/>
<evidence type="ECO:0000313" key="3">
    <source>
        <dbReference type="EMBL" id="GGH33457.1"/>
    </source>
</evidence>
<dbReference type="GO" id="GO:0032153">
    <property type="term" value="C:cell division site"/>
    <property type="evidence" value="ECO:0007669"/>
    <property type="project" value="TreeGrafter"/>
</dbReference>
<dbReference type="PANTHER" id="PTHR47755:SF1">
    <property type="entry name" value="CELL DIVISION PROTEIN FTSX"/>
    <property type="match status" value="1"/>
</dbReference>